<evidence type="ECO:0000313" key="2">
    <source>
        <dbReference type="EMBL" id="JAS22776.1"/>
    </source>
</evidence>
<feature type="compositionally biased region" description="Basic and acidic residues" evidence="1">
    <location>
        <begin position="1"/>
        <end position="11"/>
    </location>
</feature>
<accession>A0A1B6DAU3</accession>
<evidence type="ECO:0000256" key="1">
    <source>
        <dbReference type="SAM" id="MobiDB-lite"/>
    </source>
</evidence>
<dbReference type="PANTHER" id="PTHR21580">
    <property type="entry name" value="SHIPPO-1-RELATED"/>
    <property type="match status" value="1"/>
</dbReference>
<dbReference type="GO" id="GO:0005856">
    <property type="term" value="C:cytoskeleton"/>
    <property type="evidence" value="ECO:0007669"/>
    <property type="project" value="TreeGrafter"/>
</dbReference>
<reference evidence="2" key="1">
    <citation type="submission" date="2015-12" db="EMBL/GenBank/DDBJ databases">
        <title>De novo transcriptome assembly of four potential Pierce s Disease insect vectors from Arizona vineyards.</title>
        <authorList>
            <person name="Tassone E.E."/>
        </authorList>
    </citation>
    <scope>NUCLEOTIDE SEQUENCE</scope>
</reference>
<dbReference type="AlphaFoldDB" id="A0A1B6DAU3"/>
<sequence>MSDKKEHDSDKLPMSSYHQTPGPNAYVLPTTVGFKEHDTSRWRNPAYSMGTRPKPIDKTLGPGPKYEVRDLLRYGKASTPKYTIGQKLPSKAAYALPGPGTYAPEKCKVVKGKQPPEYSFGVKSYLSSKGFGPGPNAYNLPGCVGMKNPAIKNNPAFSIGNRLGKKIFSTITWASCLSTS</sequence>
<organism evidence="2">
    <name type="scientific">Clastoptera arizonana</name>
    <name type="common">Arizona spittle bug</name>
    <dbReference type="NCBI Taxonomy" id="38151"/>
    <lineage>
        <taxon>Eukaryota</taxon>
        <taxon>Metazoa</taxon>
        <taxon>Ecdysozoa</taxon>
        <taxon>Arthropoda</taxon>
        <taxon>Hexapoda</taxon>
        <taxon>Insecta</taxon>
        <taxon>Pterygota</taxon>
        <taxon>Neoptera</taxon>
        <taxon>Paraneoptera</taxon>
        <taxon>Hemiptera</taxon>
        <taxon>Auchenorrhyncha</taxon>
        <taxon>Cercopoidea</taxon>
        <taxon>Clastopteridae</taxon>
        <taxon>Clastoptera</taxon>
    </lineage>
</organism>
<gene>
    <name evidence="2" type="ORF">g.5207</name>
</gene>
<protein>
    <recommendedName>
        <fullName evidence="3">Outer dense fiber protein 3</fullName>
    </recommendedName>
</protein>
<dbReference type="EMBL" id="GEDC01014522">
    <property type="protein sequence ID" value="JAS22776.1"/>
    <property type="molecule type" value="Transcribed_RNA"/>
</dbReference>
<dbReference type="PANTHER" id="PTHR21580:SF28">
    <property type="entry name" value="BOREALIN N-TERMINAL DOMAIN-CONTAINING PROTEIN-RELATED"/>
    <property type="match status" value="1"/>
</dbReference>
<name>A0A1B6DAU3_9HEMI</name>
<dbReference type="InterPro" id="IPR051291">
    <property type="entry name" value="CIMAP"/>
</dbReference>
<proteinExistence type="predicted"/>
<evidence type="ECO:0008006" key="3">
    <source>
        <dbReference type="Google" id="ProtNLM"/>
    </source>
</evidence>
<dbReference type="Pfam" id="PF07004">
    <property type="entry name" value="SHIPPO-rpt"/>
    <property type="match status" value="4"/>
</dbReference>
<feature type="region of interest" description="Disordered" evidence="1">
    <location>
        <begin position="1"/>
        <end position="29"/>
    </location>
</feature>
<feature type="region of interest" description="Disordered" evidence="1">
    <location>
        <begin position="43"/>
        <end position="63"/>
    </location>
</feature>
<dbReference type="InterPro" id="IPR010736">
    <property type="entry name" value="SHIPPO-rpt"/>
</dbReference>